<dbReference type="Proteomes" id="UP000830326">
    <property type="component" value="Chromosome"/>
</dbReference>
<protein>
    <submittedName>
        <fullName evidence="2">Uncharacterized protein</fullName>
    </submittedName>
</protein>
<evidence type="ECO:0000256" key="1">
    <source>
        <dbReference type="SAM" id="Phobius"/>
    </source>
</evidence>
<dbReference type="EMBL" id="CP095075">
    <property type="protein sequence ID" value="UOR13849.1"/>
    <property type="molecule type" value="Genomic_DNA"/>
</dbReference>
<dbReference type="RefSeq" id="WP_079527979.1">
    <property type="nucleotide sequence ID" value="NZ_CP095075.1"/>
</dbReference>
<reference evidence="2" key="1">
    <citation type="submission" date="2022-04" db="EMBL/GenBank/DDBJ databases">
        <title>Halobacillus sp. isolated from saltern.</title>
        <authorList>
            <person name="Won M."/>
            <person name="Lee C.-M."/>
            <person name="Woen H.-Y."/>
            <person name="Kwon S.-W."/>
        </authorList>
    </citation>
    <scope>NUCLEOTIDE SEQUENCE</scope>
    <source>
        <strain evidence="2">SSHM10-5</strain>
    </source>
</reference>
<keyword evidence="1" id="KW-0812">Transmembrane</keyword>
<organism evidence="2 3">
    <name type="scientific">Halobacillus amylolyticus</name>
    <dbReference type="NCBI Taxonomy" id="2932259"/>
    <lineage>
        <taxon>Bacteria</taxon>
        <taxon>Bacillati</taxon>
        <taxon>Bacillota</taxon>
        <taxon>Bacilli</taxon>
        <taxon>Bacillales</taxon>
        <taxon>Bacillaceae</taxon>
        <taxon>Halobacillus</taxon>
    </lineage>
</organism>
<keyword evidence="3" id="KW-1185">Reference proteome</keyword>
<proteinExistence type="predicted"/>
<feature type="transmembrane region" description="Helical" evidence="1">
    <location>
        <begin position="53"/>
        <end position="79"/>
    </location>
</feature>
<keyword evidence="1" id="KW-1133">Transmembrane helix</keyword>
<name>A0ABY4HGU7_9BACI</name>
<keyword evidence="1" id="KW-0472">Membrane</keyword>
<sequence>MDIVLIFLLLATVAPFMFMNLKRMTLAVAQTILLVGMWVYYFQALFVEAPAVLSIPWLTFYLGLILSEVAWVMMIIHIVHSTAEYHKNYQ</sequence>
<gene>
    <name evidence="2" type="ORF">MUO15_10620</name>
</gene>
<accession>A0ABY4HGU7</accession>
<evidence type="ECO:0000313" key="2">
    <source>
        <dbReference type="EMBL" id="UOR13849.1"/>
    </source>
</evidence>
<evidence type="ECO:0000313" key="3">
    <source>
        <dbReference type="Proteomes" id="UP000830326"/>
    </source>
</evidence>